<evidence type="ECO:0000313" key="1">
    <source>
        <dbReference type="EMBL" id="AXM06287.1"/>
    </source>
</evidence>
<protein>
    <submittedName>
        <fullName evidence="1">Uncharacterized protein</fullName>
    </submittedName>
</protein>
<dbReference type="SMR" id="A0AAD0QLJ2"/>
<dbReference type="Proteomes" id="UP000256621">
    <property type="component" value="Chromosome"/>
</dbReference>
<organism evidence="1 2">
    <name type="scientific">Cutibacterium acnes</name>
    <name type="common">Propionibacterium acnes</name>
    <dbReference type="NCBI Taxonomy" id="1747"/>
    <lineage>
        <taxon>Bacteria</taxon>
        <taxon>Bacillati</taxon>
        <taxon>Actinomycetota</taxon>
        <taxon>Actinomycetes</taxon>
        <taxon>Propionibacteriales</taxon>
        <taxon>Propionibacteriaceae</taxon>
        <taxon>Cutibacterium</taxon>
    </lineage>
</organism>
<dbReference type="AlphaFoldDB" id="A0AAD0QLJ2"/>
<reference evidence="1 2" key="1">
    <citation type="submission" date="2018-08" db="EMBL/GenBank/DDBJ databases">
        <title>Genome sequencing of Cutibacterium acnes KCOM 1315.</title>
        <authorList>
            <person name="Kook J.-K."/>
            <person name="Park S.-N."/>
            <person name="Lim Y.K."/>
        </authorList>
    </citation>
    <scope>NUCLEOTIDE SEQUENCE [LARGE SCALE GENOMIC DNA]</scope>
    <source>
        <strain evidence="1 2">KCOM 1315</strain>
    </source>
</reference>
<accession>A0AAD0QLJ2</accession>
<name>A0AAD0QLJ2_CUTAC</name>
<sequence>MNPKNSKVTELWFPDNSDSPCTLLLDLSRASAEGTEPSPQYYCRTWDPTTKDPGVRVGILDPNRLTHQTAFLGGSGITHHFLVMEKPPSWPLLWNAGFAGLKLSTISKQLFTASYPWMVKWALQASAWTDDERLLALTKLLVAHADASLPPVDKTEMLGRLPLKLSLRLITYRSHYESIRARTIDPKAMDTAVNRAFMKYQDELLRWSQSLTCSSSYREKEWSNPNLSEWSAIIYCHLPQIRQLLSGGGLTVAGPTREDIEASLGHSIPDTRFHERLDPAMQYYLNHDQDFTAYRFCTGFLYSNLYSLGIPLRLRYLVCGLAARFNEELSDTTWRDLRDLFHEAATVAYYTRDTDGSGIR</sequence>
<dbReference type="EMBL" id="CP031442">
    <property type="protein sequence ID" value="AXM06287.1"/>
    <property type="molecule type" value="Genomic_DNA"/>
</dbReference>
<evidence type="ECO:0000313" key="2">
    <source>
        <dbReference type="Proteomes" id="UP000256621"/>
    </source>
</evidence>
<gene>
    <name evidence="1" type="ORF">DXN06_03290</name>
</gene>
<proteinExistence type="predicted"/>